<name>A0A2P8CK02_9BACT</name>
<proteinExistence type="predicted"/>
<dbReference type="EMBL" id="PYGC01000001">
    <property type="protein sequence ID" value="PSK85299.1"/>
    <property type="molecule type" value="Genomic_DNA"/>
</dbReference>
<dbReference type="GO" id="GO:0004077">
    <property type="term" value="F:biotin--[biotin carboxyl-carrier protein] ligase activity"/>
    <property type="evidence" value="ECO:0007669"/>
    <property type="project" value="InterPro"/>
</dbReference>
<gene>
    <name evidence="4" type="ORF">CLV93_101252</name>
    <name evidence="3" type="ORF">JCM18694_01670</name>
</gene>
<evidence type="ECO:0000256" key="1">
    <source>
        <dbReference type="ARBA" id="ARBA00022598"/>
    </source>
</evidence>
<keyword evidence="6" id="KW-1185">Reference proteome</keyword>
<dbReference type="Pfam" id="PF03099">
    <property type="entry name" value="BPL_LplA_LipB"/>
    <property type="match status" value="1"/>
</dbReference>
<dbReference type="EMBL" id="BLAU01000001">
    <property type="protein sequence ID" value="GET19921.1"/>
    <property type="molecule type" value="Genomic_DNA"/>
</dbReference>
<evidence type="ECO:0000313" key="4">
    <source>
        <dbReference type="EMBL" id="PSK85299.1"/>
    </source>
</evidence>
<evidence type="ECO:0000313" key="6">
    <source>
        <dbReference type="Proteomes" id="UP000396862"/>
    </source>
</evidence>
<feature type="domain" description="BPL/LPL catalytic" evidence="2">
    <location>
        <begin position="1"/>
        <end position="183"/>
    </location>
</feature>
<dbReference type="InterPro" id="IPR045864">
    <property type="entry name" value="aa-tRNA-synth_II/BPL/LPL"/>
</dbReference>
<organism evidence="4 5">
    <name type="scientific">Prolixibacter denitrificans</name>
    <dbReference type="NCBI Taxonomy" id="1541063"/>
    <lineage>
        <taxon>Bacteria</taxon>
        <taxon>Pseudomonadati</taxon>
        <taxon>Bacteroidota</taxon>
        <taxon>Bacteroidia</taxon>
        <taxon>Marinilabiliales</taxon>
        <taxon>Prolixibacteraceae</taxon>
        <taxon>Prolixibacter</taxon>
    </lineage>
</organism>
<evidence type="ECO:0000313" key="5">
    <source>
        <dbReference type="Proteomes" id="UP000240621"/>
    </source>
</evidence>
<dbReference type="InterPro" id="IPR004143">
    <property type="entry name" value="BPL_LPL_catalytic"/>
</dbReference>
<comment type="caution">
    <text evidence="4">The sequence shown here is derived from an EMBL/GenBank/DDBJ whole genome shotgun (WGS) entry which is preliminary data.</text>
</comment>
<dbReference type="SUPFAM" id="SSF55681">
    <property type="entry name" value="Class II aaRS and biotin synthetases"/>
    <property type="match status" value="1"/>
</dbReference>
<dbReference type="CDD" id="cd16442">
    <property type="entry name" value="BPL"/>
    <property type="match status" value="1"/>
</dbReference>
<dbReference type="Gene3D" id="2.30.30.100">
    <property type="match status" value="1"/>
</dbReference>
<dbReference type="OrthoDB" id="9807064at2"/>
<dbReference type="AlphaFoldDB" id="A0A2P8CK02"/>
<dbReference type="InterPro" id="IPR004408">
    <property type="entry name" value="Biotin_CoA_COase_ligase"/>
</dbReference>
<evidence type="ECO:0000259" key="2">
    <source>
        <dbReference type="PROSITE" id="PS51733"/>
    </source>
</evidence>
<dbReference type="RefSeq" id="WP_106540355.1">
    <property type="nucleotide sequence ID" value="NZ_BLAU01000001.1"/>
</dbReference>
<dbReference type="Gene3D" id="3.30.930.10">
    <property type="entry name" value="Bira Bifunctional Protein, Domain 2"/>
    <property type="match status" value="1"/>
</dbReference>
<reference evidence="4 5" key="1">
    <citation type="submission" date="2018-03" db="EMBL/GenBank/DDBJ databases">
        <title>Genomic Encyclopedia of Archaeal and Bacterial Type Strains, Phase II (KMG-II): from individual species to whole genera.</title>
        <authorList>
            <person name="Goeker M."/>
        </authorList>
    </citation>
    <scope>NUCLEOTIDE SEQUENCE [LARGE SCALE GENOMIC DNA]</scope>
    <source>
        <strain evidence="4 5">DSM 27267</strain>
    </source>
</reference>
<dbReference type="Proteomes" id="UP000396862">
    <property type="component" value="Unassembled WGS sequence"/>
</dbReference>
<sequence length="248" mass="28353">MRTIIGNQMEHLSRTDSTNNYASRQLMTKRLPEGIVYSTSVQEKGRGQVNQHWESEPGKNITMSVVLYPDFVPILSQFLISKAVALAVSDFVSAYVSDVHIKWPNDIYVGKKKIAGILIENSLREGTIASSIVGIGLNINQREFLSDAPNPVSLSLLTDKEFLLDECLEELCDRLDDWYMQLKIGEVQKINRAYEERLFRMNEWAPYHAGDEEFEGRITGVDEIGRLVVERRDGTKQQFHLKEVEFII</sequence>
<dbReference type="Proteomes" id="UP000240621">
    <property type="component" value="Unassembled WGS sequence"/>
</dbReference>
<protein>
    <submittedName>
        <fullName evidence="3">Biotin--[acetyl-CoA-carboxylase] ligase</fullName>
    </submittedName>
    <submittedName>
        <fullName evidence="4">BirA family biotin operon repressor/biotin-[acetyl-CoA-carboxylase] ligase</fullName>
    </submittedName>
</protein>
<dbReference type="PANTHER" id="PTHR12835">
    <property type="entry name" value="BIOTIN PROTEIN LIGASE"/>
    <property type="match status" value="1"/>
</dbReference>
<dbReference type="PROSITE" id="PS51733">
    <property type="entry name" value="BPL_LPL_CATALYTIC"/>
    <property type="match status" value="1"/>
</dbReference>
<reference evidence="3 6" key="2">
    <citation type="submission" date="2019-10" db="EMBL/GenBank/DDBJ databases">
        <title>Prolixibacter strains distinguished by the presence of nitrate reductase genes were adept at nitrate-dependent anaerobic corrosion of metallic iron and carbon steel.</title>
        <authorList>
            <person name="Iino T."/>
            <person name="Shono N."/>
            <person name="Ito K."/>
            <person name="Nakamura R."/>
            <person name="Sueoka K."/>
            <person name="Harayama S."/>
            <person name="Ohkuma M."/>
        </authorList>
    </citation>
    <scope>NUCLEOTIDE SEQUENCE [LARGE SCALE GENOMIC DNA]</scope>
    <source>
        <strain evidence="3 6">MIC1-1</strain>
    </source>
</reference>
<dbReference type="GO" id="GO:0005737">
    <property type="term" value="C:cytoplasm"/>
    <property type="evidence" value="ECO:0007669"/>
    <property type="project" value="TreeGrafter"/>
</dbReference>
<dbReference type="NCBIfam" id="TIGR00121">
    <property type="entry name" value="birA_ligase"/>
    <property type="match status" value="1"/>
</dbReference>
<evidence type="ECO:0000313" key="3">
    <source>
        <dbReference type="EMBL" id="GET19921.1"/>
    </source>
</evidence>
<dbReference type="PANTHER" id="PTHR12835:SF5">
    <property type="entry name" value="BIOTIN--PROTEIN LIGASE"/>
    <property type="match status" value="1"/>
</dbReference>
<accession>A0A2P8CK02</accession>
<keyword evidence="1 4" id="KW-0436">Ligase</keyword>